<comment type="caution">
    <text evidence="1">The sequence shown here is derived from an EMBL/GenBank/DDBJ whole genome shotgun (WGS) entry which is preliminary data.</text>
</comment>
<reference evidence="1 2" key="1">
    <citation type="journal article" date="2022" name="New Phytol.">
        <title>Ecological generalism drives hyperdiversity of secondary metabolite gene clusters in xylarialean endophytes.</title>
        <authorList>
            <person name="Franco M.E.E."/>
            <person name="Wisecaver J.H."/>
            <person name="Arnold A.E."/>
            <person name="Ju Y.M."/>
            <person name="Slot J.C."/>
            <person name="Ahrendt S."/>
            <person name="Moore L.P."/>
            <person name="Eastman K.E."/>
            <person name="Scott K."/>
            <person name="Konkel Z."/>
            <person name="Mondo S.J."/>
            <person name="Kuo A."/>
            <person name="Hayes R.D."/>
            <person name="Haridas S."/>
            <person name="Andreopoulos B."/>
            <person name="Riley R."/>
            <person name="LaButti K."/>
            <person name="Pangilinan J."/>
            <person name="Lipzen A."/>
            <person name="Amirebrahimi M."/>
            <person name="Yan J."/>
            <person name="Adam C."/>
            <person name="Keymanesh K."/>
            <person name="Ng V."/>
            <person name="Louie K."/>
            <person name="Northen T."/>
            <person name="Drula E."/>
            <person name="Henrissat B."/>
            <person name="Hsieh H.M."/>
            <person name="Youens-Clark K."/>
            <person name="Lutzoni F."/>
            <person name="Miadlikowska J."/>
            <person name="Eastwood D.C."/>
            <person name="Hamelin R.C."/>
            <person name="Grigoriev I.V."/>
            <person name="U'Ren J.M."/>
        </authorList>
    </citation>
    <scope>NUCLEOTIDE SEQUENCE [LARGE SCALE GENOMIC DNA]</scope>
    <source>
        <strain evidence="1 2">ER1909</strain>
    </source>
</reference>
<keyword evidence="2" id="KW-1185">Reference proteome</keyword>
<name>A0ACC0CKF5_9PEZI</name>
<sequence>MLKWAWLSTSLKEKQGVFGEFNQCFTFDSQIQSTMPRYGNLTDSLPSPSSSRKLHSEHDVYTYLDNLDKTQPDVCIFAFTNLTPGDNGKLPLPISRGLFERIIQDFNISTTFLNVFDTGLATYTSTVPSTSREDTKAWENAQFVIQQNKAYSAFSIALTFNIRTGKIRALLFGAETQVVLELFQYLSSMSPQPYGPMVIPAVTMELQARWFNITIKDCHDRVHSIEVATGMRQFNFLYEKKGASPQDWKSLDLISITRDLSSFLSRFAFLKLQAETGAYLVEQMAQTTELLIEKIHKEEGRRFDTDNQHDIISKLDDIRSWYLGMAARCRYLTERTTAQSQTVYCLVASQYNLTNIDIARESRNIAEESRRENEAMRAMAELSRRDNELMIQVAKDSRTVAIATARDSAAMQVIAAVTVLFLPATFTATFFSMSFFDFLDAERPRVSPWSWIYVLVTAILTVAIQLSWAVISKRKKEKLTQGIPGNLEP</sequence>
<dbReference type="EMBL" id="MU394421">
    <property type="protein sequence ID" value="KAI6080810.1"/>
    <property type="molecule type" value="Genomic_DNA"/>
</dbReference>
<dbReference type="Proteomes" id="UP001497680">
    <property type="component" value="Unassembled WGS sequence"/>
</dbReference>
<evidence type="ECO:0000313" key="1">
    <source>
        <dbReference type="EMBL" id="KAI6080810.1"/>
    </source>
</evidence>
<accession>A0ACC0CKF5</accession>
<protein>
    <submittedName>
        <fullName evidence="1">Uncharacterized protein</fullName>
    </submittedName>
</protein>
<proteinExistence type="predicted"/>
<gene>
    <name evidence="1" type="ORF">F4821DRAFT_47508</name>
</gene>
<evidence type="ECO:0000313" key="2">
    <source>
        <dbReference type="Proteomes" id="UP001497680"/>
    </source>
</evidence>
<organism evidence="1 2">
    <name type="scientific">Hypoxylon rubiginosum</name>
    <dbReference type="NCBI Taxonomy" id="110542"/>
    <lineage>
        <taxon>Eukaryota</taxon>
        <taxon>Fungi</taxon>
        <taxon>Dikarya</taxon>
        <taxon>Ascomycota</taxon>
        <taxon>Pezizomycotina</taxon>
        <taxon>Sordariomycetes</taxon>
        <taxon>Xylariomycetidae</taxon>
        <taxon>Xylariales</taxon>
        <taxon>Hypoxylaceae</taxon>
        <taxon>Hypoxylon</taxon>
    </lineage>
</organism>